<proteinExistence type="predicted"/>
<keyword evidence="4" id="KW-1185">Reference proteome</keyword>
<feature type="coiled-coil region" evidence="1">
    <location>
        <begin position="19"/>
        <end position="46"/>
    </location>
</feature>
<comment type="caution">
    <text evidence="3">The sequence shown here is derived from an EMBL/GenBank/DDBJ whole genome shotgun (WGS) entry which is preliminary data.</text>
</comment>
<sequence>MASRRSSTYDEKALEDALVESLKSQVKRARELRAKALNRLKRLRKIVRSKSEPGQYIDEIITINKKYGGGELYYVNTPTTRAWFLMRDESWIYIERENDESFSLLYSILINSFTFAFQIPILSITLTHL</sequence>
<dbReference type="EMBL" id="JPKZ01000885">
    <property type="protein sequence ID" value="KHN84978.1"/>
    <property type="molecule type" value="Genomic_DNA"/>
</dbReference>
<protein>
    <submittedName>
        <fullName evidence="3">Uncharacterized protein</fullName>
    </submittedName>
</protein>
<keyword evidence="2" id="KW-0472">Membrane</keyword>
<reference evidence="3 4" key="1">
    <citation type="submission" date="2014-11" db="EMBL/GenBank/DDBJ databases">
        <title>Genetic blueprint of the zoonotic pathogen Toxocara canis.</title>
        <authorList>
            <person name="Zhu X.-Q."/>
            <person name="Korhonen P.K."/>
            <person name="Cai H."/>
            <person name="Young N.D."/>
            <person name="Nejsum P."/>
            <person name="von Samson-Himmelstjerna G."/>
            <person name="Boag P.R."/>
            <person name="Tan P."/>
            <person name="Li Q."/>
            <person name="Min J."/>
            <person name="Yang Y."/>
            <person name="Wang X."/>
            <person name="Fang X."/>
            <person name="Hall R.S."/>
            <person name="Hofmann A."/>
            <person name="Sternberg P.W."/>
            <person name="Jex A.R."/>
            <person name="Gasser R.B."/>
        </authorList>
    </citation>
    <scope>NUCLEOTIDE SEQUENCE [LARGE SCALE GENOMIC DNA]</scope>
    <source>
        <strain evidence="3">PN_DK_2014</strain>
    </source>
</reference>
<evidence type="ECO:0000313" key="3">
    <source>
        <dbReference type="EMBL" id="KHN84978.1"/>
    </source>
</evidence>
<dbReference type="OrthoDB" id="10465194at2759"/>
<gene>
    <name evidence="3" type="ORF">Tcan_16160</name>
</gene>
<keyword evidence="2" id="KW-1133">Transmembrane helix</keyword>
<accession>A0A0B2VTE8</accession>
<evidence type="ECO:0000313" key="4">
    <source>
        <dbReference type="Proteomes" id="UP000031036"/>
    </source>
</evidence>
<organism evidence="3 4">
    <name type="scientific">Toxocara canis</name>
    <name type="common">Canine roundworm</name>
    <dbReference type="NCBI Taxonomy" id="6265"/>
    <lineage>
        <taxon>Eukaryota</taxon>
        <taxon>Metazoa</taxon>
        <taxon>Ecdysozoa</taxon>
        <taxon>Nematoda</taxon>
        <taxon>Chromadorea</taxon>
        <taxon>Rhabditida</taxon>
        <taxon>Spirurina</taxon>
        <taxon>Ascaridomorpha</taxon>
        <taxon>Ascaridoidea</taxon>
        <taxon>Toxocaridae</taxon>
        <taxon>Toxocara</taxon>
    </lineage>
</organism>
<keyword evidence="1" id="KW-0175">Coiled coil</keyword>
<evidence type="ECO:0000256" key="1">
    <source>
        <dbReference type="SAM" id="Coils"/>
    </source>
</evidence>
<name>A0A0B2VTE8_TOXCA</name>
<feature type="transmembrane region" description="Helical" evidence="2">
    <location>
        <begin position="104"/>
        <end position="126"/>
    </location>
</feature>
<keyword evidence="2" id="KW-0812">Transmembrane</keyword>
<dbReference type="AlphaFoldDB" id="A0A0B2VTE8"/>
<dbReference type="Proteomes" id="UP000031036">
    <property type="component" value="Unassembled WGS sequence"/>
</dbReference>
<evidence type="ECO:0000256" key="2">
    <source>
        <dbReference type="SAM" id="Phobius"/>
    </source>
</evidence>